<evidence type="ECO:0000259" key="12">
    <source>
        <dbReference type="Pfam" id="PF02882"/>
    </source>
</evidence>
<dbReference type="RefSeq" id="WP_218092971.1">
    <property type="nucleotide sequence ID" value="NZ_CAJVAS010000013.1"/>
</dbReference>
<comment type="caution">
    <text evidence="10">Lacks conserved residue(s) required for the propagation of feature annotation.</text>
</comment>
<keyword evidence="3 10" id="KW-0028">Amino-acid biosynthesis</keyword>
<dbReference type="InterPro" id="IPR020630">
    <property type="entry name" value="THF_DH/CycHdrlase_cat_dom"/>
</dbReference>
<dbReference type="EC" id="1.5.1.5" evidence="10"/>
<keyword evidence="2 10" id="KW-0554">One-carbon metabolism</keyword>
<feature type="domain" description="Cyclodeaminase/cyclohydrolase" evidence="13">
    <location>
        <begin position="300"/>
        <end position="479"/>
    </location>
</feature>
<name>A0A916NXP3_9BACL</name>
<dbReference type="CDD" id="cd01080">
    <property type="entry name" value="NAD_bind_m-THF_DH_Cyclohyd"/>
    <property type="match status" value="1"/>
</dbReference>
<comment type="catalytic activity">
    <reaction evidence="10">
        <text>(6R)-5,10-methenyltetrahydrofolate + H2O = (6R)-10-formyltetrahydrofolate + H(+)</text>
        <dbReference type="Rhea" id="RHEA:23700"/>
        <dbReference type="ChEBI" id="CHEBI:15377"/>
        <dbReference type="ChEBI" id="CHEBI:15378"/>
        <dbReference type="ChEBI" id="CHEBI:57455"/>
        <dbReference type="ChEBI" id="CHEBI:195366"/>
        <dbReference type="EC" id="3.5.4.9"/>
    </reaction>
</comment>
<sequence length="505" mass="54061">MGLRMKGKELADTLAADIAGQAKEWTAKGHEPRIVTVLVKGDPASAYYAEAKRKAAERLAIRFELHAFEPDVQESALLRTIAQWNADGTVHGIMVELPLPPHLDTARVTAAIDPRKDADGVTPANKLALYSGADGIFPATPLACIRLLKHYGYELAGKHAVIVGRGETVGRPLAQLLLREQATVTVCHSRTPDLARHIRQADILFAAAGRRALVTPEMTHSGLVIVDAGINEGEDGRIAGDTAPETMDAVAAMSPVPGGVGAVTTMMLFHNLLRGMVLQLGPGASETVRIEHEERPFAQSLREFVTAAASSAPTPGGGGVAAVACALGAAMGAMTAKLSVGPKFREWEARMEQAARRLDAIAADCERIAAGDADSFREYMKALKWPNGSPEEKERRKQAIAAAATRATEVPLELISLCDDTLQWIDEMKEGANPNVLSDLGIGAVLAEAAAQSAWLTVQINLPAIRHVQMRQRFAAEAEERMSLICERKKAVQAMVHGRLEGNMD</sequence>
<keyword evidence="4 10" id="KW-0658">Purine biosynthesis</keyword>
<feature type="domain" description="Tetrahydrofolate dehydrogenase/cyclohydrolase NAD(P)-binding" evidence="12">
    <location>
        <begin position="138"/>
        <end position="275"/>
    </location>
</feature>
<dbReference type="GO" id="GO:0005829">
    <property type="term" value="C:cytosol"/>
    <property type="evidence" value="ECO:0007669"/>
    <property type="project" value="TreeGrafter"/>
</dbReference>
<comment type="similarity">
    <text evidence="10">Belongs to the tetrahydrofolate dehydrogenase/cyclohydrolase family.</text>
</comment>
<evidence type="ECO:0000256" key="1">
    <source>
        <dbReference type="ARBA" id="ARBA00004777"/>
    </source>
</evidence>
<dbReference type="GO" id="GO:0035999">
    <property type="term" value="P:tetrahydrofolate interconversion"/>
    <property type="evidence" value="ECO:0007669"/>
    <property type="project" value="UniProtKB-UniRule"/>
</dbReference>
<evidence type="ECO:0000256" key="7">
    <source>
        <dbReference type="ARBA" id="ARBA00023002"/>
    </source>
</evidence>
<dbReference type="GO" id="GO:0009086">
    <property type="term" value="P:methionine biosynthetic process"/>
    <property type="evidence" value="ECO:0007669"/>
    <property type="project" value="UniProtKB-KW"/>
</dbReference>
<dbReference type="Pfam" id="PF02882">
    <property type="entry name" value="THF_DHG_CYH_C"/>
    <property type="match status" value="1"/>
</dbReference>
<keyword evidence="9 10" id="KW-0511">Multifunctional enzyme</keyword>
<dbReference type="EC" id="3.5.4.9" evidence="10"/>
<gene>
    <name evidence="14" type="primary">folD_2</name>
    <name evidence="10" type="synonym">folD</name>
    <name evidence="14" type="ORF">PAESOLCIP111_03212</name>
</gene>
<keyword evidence="10" id="KW-0368">Histidine biosynthesis</keyword>
<keyword evidence="15" id="KW-1185">Reference proteome</keyword>
<feature type="domain" description="Tetrahydrofolate dehydrogenase/cyclohydrolase catalytic" evidence="11">
    <location>
        <begin position="5"/>
        <end position="119"/>
    </location>
</feature>
<evidence type="ECO:0000256" key="6">
    <source>
        <dbReference type="ARBA" id="ARBA00022857"/>
    </source>
</evidence>
<proteinExistence type="inferred from homology"/>
<feature type="binding site" evidence="10">
    <location>
        <begin position="164"/>
        <end position="166"/>
    </location>
    <ligand>
        <name>NADP(+)</name>
        <dbReference type="ChEBI" id="CHEBI:58349"/>
    </ligand>
</feature>
<evidence type="ECO:0000256" key="8">
    <source>
        <dbReference type="ARBA" id="ARBA00023167"/>
    </source>
</evidence>
<protein>
    <recommendedName>
        <fullName evidence="10">Bifunctional protein FolD</fullName>
    </recommendedName>
    <domain>
        <recommendedName>
            <fullName evidence="10">Methylenetetrahydrofolate dehydrogenase</fullName>
            <ecNumber evidence="10">1.5.1.5</ecNumber>
        </recommendedName>
    </domain>
    <domain>
        <recommendedName>
            <fullName evidence="10">Methenyltetrahydrofolate cyclohydrolase</fullName>
            <ecNumber evidence="10">3.5.4.9</ecNumber>
        </recommendedName>
    </domain>
</protein>
<dbReference type="GO" id="GO:0004488">
    <property type="term" value="F:methylenetetrahydrofolate dehydrogenase (NADP+) activity"/>
    <property type="evidence" value="ECO:0007669"/>
    <property type="project" value="UniProtKB-UniRule"/>
</dbReference>
<dbReference type="GO" id="GO:0004477">
    <property type="term" value="F:methenyltetrahydrofolate cyclohydrolase activity"/>
    <property type="evidence" value="ECO:0007669"/>
    <property type="project" value="UniProtKB-UniRule"/>
</dbReference>
<dbReference type="GO" id="GO:0006164">
    <property type="term" value="P:purine nucleotide biosynthetic process"/>
    <property type="evidence" value="ECO:0007669"/>
    <property type="project" value="UniProtKB-KW"/>
</dbReference>
<dbReference type="PANTHER" id="PTHR48099:SF5">
    <property type="entry name" value="C-1-TETRAHYDROFOLATE SYNTHASE, CYTOPLASMIC"/>
    <property type="match status" value="1"/>
</dbReference>
<dbReference type="EMBL" id="CAJVAS010000013">
    <property type="protein sequence ID" value="CAG7630629.1"/>
    <property type="molecule type" value="Genomic_DNA"/>
</dbReference>
<keyword evidence="7 10" id="KW-0560">Oxidoreductase</keyword>
<reference evidence="14" key="1">
    <citation type="submission" date="2021-06" db="EMBL/GenBank/DDBJ databases">
        <authorList>
            <person name="Criscuolo A."/>
        </authorList>
    </citation>
    <scope>NUCLEOTIDE SEQUENCE</scope>
    <source>
        <strain evidence="14">CIP111600</strain>
    </source>
</reference>
<evidence type="ECO:0000313" key="15">
    <source>
        <dbReference type="Proteomes" id="UP000693672"/>
    </source>
</evidence>
<dbReference type="Pfam" id="PF00763">
    <property type="entry name" value="THF_DHG_CYH"/>
    <property type="match status" value="1"/>
</dbReference>
<evidence type="ECO:0000256" key="9">
    <source>
        <dbReference type="ARBA" id="ARBA00023268"/>
    </source>
</evidence>
<evidence type="ECO:0000256" key="2">
    <source>
        <dbReference type="ARBA" id="ARBA00022563"/>
    </source>
</evidence>
<evidence type="ECO:0000313" key="14">
    <source>
        <dbReference type="EMBL" id="CAG7630629.1"/>
    </source>
</evidence>
<evidence type="ECO:0000256" key="4">
    <source>
        <dbReference type="ARBA" id="ARBA00022755"/>
    </source>
</evidence>
<dbReference type="Pfam" id="PF04961">
    <property type="entry name" value="FTCD_C"/>
    <property type="match status" value="1"/>
</dbReference>
<dbReference type="InterPro" id="IPR020631">
    <property type="entry name" value="THF_DH/CycHdrlase_NAD-bd_dom"/>
</dbReference>
<comment type="function">
    <text evidence="10">Catalyzes the oxidation of 5,10-methylenetetrahydrofolate to 5,10-methenyltetrahydrofolate and then the hydrolysis of 5,10-methenyltetrahydrofolate to 10-formyltetrahydrofolate.</text>
</comment>
<feature type="binding site" evidence="10">
    <location>
        <position position="230"/>
    </location>
    <ligand>
        <name>NADP(+)</name>
        <dbReference type="ChEBI" id="CHEBI:58349"/>
    </ligand>
</feature>
<evidence type="ECO:0000259" key="11">
    <source>
        <dbReference type="Pfam" id="PF00763"/>
    </source>
</evidence>
<organism evidence="14 15">
    <name type="scientific">Paenibacillus solanacearum</name>
    <dbReference type="NCBI Taxonomy" id="2048548"/>
    <lineage>
        <taxon>Bacteria</taxon>
        <taxon>Bacillati</taxon>
        <taxon>Bacillota</taxon>
        <taxon>Bacilli</taxon>
        <taxon>Bacillales</taxon>
        <taxon>Paenibacillaceae</taxon>
        <taxon>Paenibacillus</taxon>
    </lineage>
</organism>
<dbReference type="AlphaFoldDB" id="A0A916NXP3"/>
<dbReference type="HAMAP" id="MF_01576">
    <property type="entry name" value="THF_DHG_CYH"/>
    <property type="match status" value="1"/>
</dbReference>
<keyword evidence="6 10" id="KW-0521">NADP</keyword>
<comment type="subunit">
    <text evidence="10">Homodimer.</text>
</comment>
<evidence type="ECO:0000259" key="13">
    <source>
        <dbReference type="Pfam" id="PF04961"/>
    </source>
</evidence>
<accession>A0A916NXP3</accession>
<keyword evidence="5 10" id="KW-0378">Hydrolase</keyword>
<comment type="catalytic activity">
    <reaction evidence="10">
        <text>(6R)-5,10-methylene-5,6,7,8-tetrahydrofolate + NADP(+) = (6R)-5,10-methenyltetrahydrofolate + NADPH</text>
        <dbReference type="Rhea" id="RHEA:22812"/>
        <dbReference type="ChEBI" id="CHEBI:15636"/>
        <dbReference type="ChEBI" id="CHEBI:57455"/>
        <dbReference type="ChEBI" id="CHEBI:57783"/>
        <dbReference type="ChEBI" id="CHEBI:58349"/>
        <dbReference type="EC" id="1.5.1.5"/>
    </reaction>
</comment>
<dbReference type="PANTHER" id="PTHR48099">
    <property type="entry name" value="C-1-TETRAHYDROFOLATE SYNTHASE, CYTOPLASMIC-RELATED"/>
    <property type="match status" value="1"/>
</dbReference>
<comment type="pathway">
    <text evidence="1 10">One-carbon metabolism; tetrahydrofolate interconversion.</text>
</comment>
<keyword evidence="8 10" id="KW-0486">Methionine biosynthesis</keyword>
<evidence type="ECO:0000256" key="10">
    <source>
        <dbReference type="HAMAP-Rule" id="MF_01576"/>
    </source>
</evidence>
<comment type="caution">
    <text evidence="14">The sequence shown here is derived from an EMBL/GenBank/DDBJ whole genome shotgun (WGS) entry which is preliminary data.</text>
</comment>
<evidence type="ECO:0000256" key="5">
    <source>
        <dbReference type="ARBA" id="ARBA00022801"/>
    </source>
</evidence>
<dbReference type="GO" id="GO:0000105">
    <property type="term" value="P:L-histidine biosynthetic process"/>
    <property type="evidence" value="ECO:0007669"/>
    <property type="project" value="UniProtKB-KW"/>
</dbReference>
<dbReference type="InterPro" id="IPR007044">
    <property type="entry name" value="Cyclodeamin/CycHdrlase"/>
</dbReference>
<dbReference type="InterPro" id="IPR000672">
    <property type="entry name" value="THF_DH/CycHdrlase"/>
</dbReference>
<evidence type="ECO:0000256" key="3">
    <source>
        <dbReference type="ARBA" id="ARBA00022605"/>
    </source>
</evidence>
<dbReference type="Proteomes" id="UP000693672">
    <property type="component" value="Unassembled WGS sequence"/>
</dbReference>